<keyword evidence="1" id="KW-0238">DNA-binding</keyword>
<dbReference type="SUPFAM" id="SSF46955">
    <property type="entry name" value="Putative DNA-binding domain"/>
    <property type="match status" value="1"/>
</dbReference>
<comment type="caution">
    <text evidence="4">The sequence shown here is derived from an EMBL/GenBank/DDBJ whole genome shotgun (WGS) entry which is preliminary data.</text>
</comment>
<organism evidence="4 5">
    <name type="scientific">Paenibacillus puldeungensis</name>
    <dbReference type="NCBI Taxonomy" id="696536"/>
    <lineage>
        <taxon>Bacteria</taxon>
        <taxon>Bacillati</taxon>
        <taxon>Bacillota</taxon>
        <taxon>Bacilli</taxon>
        <taxon>Bacillales</taxon>
        <taxon>Paenibacillaceae</taxon>
        <taxon>Paenibacillus</taxon>
    </lineage>
</organism>
<dbReference type="RefSeq" id="WP_379319535.1">
    <property type="nucleotide sequence ID" value="NZ_JBHTLM010000008.1"/>
</dbReference>
<protein>
    <submittedName>
        <fullName evidence="4">MerR family transcriptional regulator</fullName>
    </submittedName>
</protein>
<dbReference type="Proteomes" id="UP001597262">
    <property type="component" value="Unassembled WGS sequence"/>
</dbReference>
<name>A0ABW3RX48_9BACL</name>
<dbReference type="CDD" id="cd01106">
    <property type="entry name" value="HTH_TipAL-Mta"/>
    <property type="match status" value="1"/>
</dbReference>
<dbReference type="PANTHER" id="PTHR30204">
    <property type="entry name" value="REDOX-CYCLING DRUG-SENSING TRANSCRIPTIONAL ACTIVATOR SOXR"/>
    <property type="match status" value="1"/>
</dbReference>
<dbReference type="PANTHER" id="PTHR30204:SF96">
    <property type="entry name" value="CHROMOSOME-ANCHORING PROTEIN RACA"/>
    <property type="match status" value="1"/>
</dbReference>
<dbReference type="Pfam" id="PF13411">
    <property type="entry name" value="MerR_1"/>
    <property type="match status" value="1"/>
</dbReference>
<reference evidence="5" key="1">
    <citation type="journal article" date="2019" name="Int. J. Syst. Evol. Microbiol.">
        <title>The Global Catalogue of Microorganisms (GCM) 10K type strain sequencing project: providing services to taxonomists for standard genome sequencing and annotation.</title>
        <authorList>
            <consortium name="The Broad Institute Genomics Platform"/>
            <consortium name="The Broad Institute Genome Sequencing Center for Infectious Disease"/>
            <person name="Wu L."/>
            <person name="Ma J."/>
        </authorList>
    </citation>
    <scope>NUCLEOTIDE SEQUENCE [LARGE SCALE GENOMIC DNA]</scope>
    <source>
        <strain evidence="5">CCUG 59189</strain>
    </source>
</reference>
<dbReference type="PROSITE" id="PS50937">
    <property type="entry name" value="HTH_MERR_2"/>
    <property type="match status" value="1"/>
</dbReference>
<evidence type="ECO:0000256" key="1">
    <source>
        <dbReference type="ARBA" id="ARBA00023125"/>
    </source>
</evidence>
<dbReference type="InterPro" id="IPR047057">
    <property type="entry name" value="MerR_fam"/>
</dbReference>
<accession>A0ABW3RX48</accession>
<evidence type="ECO:0000313" key="5">
    <source>
        <dbReference type="Proteomes" id="UP001597262"/>
    </source>
</evidence>
<evidence type="ECO:0000259" key="3">
    <source>
        <dbReference type="PROSITE" id="PS50937"/>
    </source>
</evidence>
<dbReference type="InterPro" id="IPR009061">
    <property type="entry name" value="DNA-bd_dom_put_sf"/>
</dbReference>
<dbReference type="EMBL" id="JBHTLM010000008">
    <property type="protein sequence ID" value="MFD1177082.1"/>
    <property type="molecule type" value="Genomic_DNA"/>
</dbReference>
<keyword evidence="2" id="KW-0175">Coiled coil</keyword>
<dbReference type="Gene3D" id="1.10.1660.10">
    <property type="match status" value="1"/>
</dbReference>
<sequence>MTYYSTGEVSKKLKMSLRTLRYYDQIGLVVPSVREDNGRRYYSDEDMLLLQKIALLKSTSMSLQDMKKIINQVTIDRVLSVHKEQLETNIKQLKEALQHTNTLLNILKLDGELYWDQLTPLVLDEERSRSRENAKRQWESLFNEEEISILSKQLPKLEDDQGQTIKWIDLVKRIECCLEDGKTPSSKEGQLIAEDIQLLTRETFGDHPEMVEKFWEARKSETASVALHLYPIKREVLTFIEKAIEHFEESDM</sequence>
<keyword evidence="5" id="KW-1185">Reference proteome</keyword>
<evidence type="ECO:0000313" key="4">
    <source>
        <dbReference type="EMBL" id="MFD1177082.1"/>
    </source>
</evidence>
<feature type="coiled-coil region" evidence="2">
    <location>
        <begin position="83"/>
        <end position="110"/>
    </location>
</feature>
<proteinExistence type="predicted"/>
<dbReference type="InterPro" id="IPR000551">
    <property type="entry name" value="MerR-type_HTH_dom"/>
</dbReference>
<dbReference type="SMART" id="SM00422">
    <property type="entry name" value="HTH_MERR"/>
    <property type="match status" value="1"/>
</dbReference>
<gene>
    <name evidence="4" type="ORF">ACFQ3W_12375</name>
</gene>
<evidence type="ECO:0000256" key="2">
    <source>
        <dbReference type="SAM" id="Coils"/>
    </source>
</evidence>
<feature type="domain" description="HTH merR-type" evidence="3">
    <location>
        <begin position="3"/>
        <end position="72"/>
    </location>
</feature>